<proteinExistence type="predicted"/>
<protein>
    <recommendedName>
        <fullName evidence="2">DUF4832 domain-containing protein</fullName>
    </recommendedName>
</protein>
<comment type="caution">
    <text evidence="1">The sequence shown here is derived from an EMBL/GenBank/DDBJ whole genome shotgun (WGS) entry which is preliminary data.</text>
</comment>
<sequence length="120" mass="13390">MRWQNVGSAPCYKPYRVAYRLSNDQGYAEVFVGKLTVDKWLPGSIELFTDEFFKEPKDLPPGEIIDVNDSMDLPDDLSSGAYKLSIAVVGETDTEPVVQLGVEGRNEDGWYPLSTLAISR</sequence>
<evidence type="ECO:0008006" key="2">
    <source>
        <dbReference type="Google" id="ProtNLM"/>
    </source>
</evidence>
<name>X0VP88_9ZZZZ</name>
<accession>X0VP88</accession>
<reference evidence="1" key="1">
    <citation type="journal article" date="2014" name="Front. Microbiol.">
        <title>High frequency of phylogenetically diverse reductive dehalogenase-homologous genes in deep subseafloor sedimentary metagenomes.</title>
        <authorList>
            <person name="Kawai M."/>
            <person name="Futagami T."/>
            <person name="Toyoda A."/>
            <person name="Takaki Y."/>
            <person name="Nishi S."/>
            <person name="Hori S."/>
            <person name="Arai W."/>
            <person name="Tsubouchi T."/>
            <person name="Morono Y."/>
            <person name="Uchiyama I."/>
            <person name="Ito T."/>
            <person name="Fujiyama A."/>
            <person name="Inagaki F."/>
            <person name="Takami H."/>
        </authorList>
    </citation>
    <scope>NUCLEOTIDE SEQUENCE</scope>
    <source>
        <strain evidence="1">Expedition CK06-06</strain>
    </source>
</reference>
<evidence type="ECO:0000313" key="1">
    <source>
        <dbReference type="EMBL" id="GAG20030.1"/>
    </source>
</evidence>
<dbReference type="AlphaFoldDB" id="X0VP88"/>
<dbReference type="EMBL" id="BARS01035570">
    <property type="protein sequence ID" value="GAG20030.1"/>
    <property type="molecule type" value="Genomic_DNA"/>
</dbReference>
<gene>
    <name evidence="1" type="ORF">S01H1_54789</name>
</gene>
<organism evidence="1">
    <name type="scientific">marine sediment metagenome</name>
    <dbReference type="NCBI Taxonomy" id="412755"/>
    <lineage>
        <taxon>unclassified sequences</taxon>
        <taxon>metagenomes</taxon>
        <taxon>ecological metagenomes</taxon>
    </lineage>
</organism>